<sequence length="896" mass="93216">MTLDRSTPAAVTDDAHALSPQRVADALASNVTTGLAAQDAEARLARYGPNAVEASERFSVLRTLRHQLADPLIVLLALAAGLAGALGERLDAVMILVIVGLNLALGFFQEWRAERALAALAGLLAPHCTVLRGGRRRRVETRELVPGDLVVLSRGERVPADLKLVQGESLLLDESALTGESHGVAKAPGRDLPAAPLHARQSIAYAGSLVLDGHGAGIAIATGAATEFGSVAALAASVQRQPTPLQKRLSRLSLTLGFLALGAAVAVTGLGVLTGRPLLDMVFTGVSLAVAAVPEGLPAVVALSLALGVRTMARRNALVRRLRAAEALGSATVICTDKTGTLTSGEMVAVRTVTAAGTVLLGDAGGEPDELAIRALRTAGWCNDAELTGDGAVGEPTERALLAAAQRFAGVGEDAPERVAEQPFSAARKRMLVVVERNGTFEAHMKGAPDFVLPLCARVAAPDGAQPLDDAGRRAWIERADAMGEDGLRVLAVACRETDAAPSGDIAHLESDLVFLGLIGLMDPPRPRARPAVEAAREAGIRILMITGDGAGTARAIAREVGLQAEDVLSGAEIDTMDDAVLLARLEAGPVLSRTTPEHKLRVVRLLQEAGEIVAMTGDGVNDAPALKQSDIGIAMGVRGVDAAKAAADLVLLDDDFGTIVDAIREGRRQDDSIRNFTRFLLASNFGEVLAVAASVASAAPLILTPVQLLWINLVTDGPMALALGVERAGPDVMRRPPRRPGAPVLDRVTLAIVAAFGLWIAAASLLVFRLTLPLGVEAGQTGAFSAVVVMSATAVFAFRSLDTPLIELDFAANPWLPASVVATLGLQLALVYVPALRHAMGLAPLPAWVWAVILAAAVPLLLVPELIKIARTRRLAQRREEAQGPASAREGKDAG</sequence>
<keyword evidence="2 8" id="KW-0812">Transmembrane</keyword>
<evidence type="ECO:0000259" key="9">
    <source>
        <dbReference type="SMART" id="SM00831"/>
    </source>
</evidence>
<feature type="transmembrane region" description="Helical" evidence="8">
    <location>
        <begin position="254"/>
        <end position="274"/>
    </location>
</feature>
<keyword evidence="5" id="KW-1278">Translocase</keyword>
<dbReference type="GO" id="GO:0015662">
    <property type="term" value="F:P-type ion transporter activity"/>
    <property type="evidence" value="ECO:0007669"/>
    <property type="project" value="UniProtKB-ARBA"/>
</dbReference>
<dbReference type="InterPro" id="IPR004014">
    <property type="entry name" value="ATPase_P-typ_cation-transptr_N"/>
</dbReference>
<dbReference type="Gene3D" id="2.70.150.10">
    <property type="entry name" value="Calcium-transporting ATPase, cytoplasmic transduction domain A"/>
    <property type="match status" value="1"/>
</dbReference>
<dbReference type="SMART" id="SM00831">
    <property type="entry name" value="Cation_ATPase_N"/>
    <property type="match status" value="1"/>
</dbReference>
<dbReference type="Pfam" id="PF13246">
    <property type="entry name" value="Cation_ATPase"/>
    <property type="match status" value="1"/>
</dbReference>
<protein>
    <submittedName>
        <fullName evidence="10">Cation-transporting P-type ATPase</fullName>
    </submittedName>
</protein>
<keyword evidence="4" id="KW-0067">ATP-binding</keyword>
<dbReference type="NCBIfam" id="TIGR01494">
    <property type="entry name" value="ATPase_P-type"/>
    <property type="match status" value="2"/>
</dbReference>
<dbReference type="InterPro" id="IPR044492">
    <property type="entry name" value="P_typ_ATPase_HD_dom"/>
</dbReference>
<feature type="transmembrane region" description="Helical" evidence="8">
    <location>
        <begin position="68"/>
        <end position="86"/>
    </location>
</feature>
<feature type="transmembrane region" description="Helical" evidence="8">
    <location>
        <begin position="848"/>
        <end position="868"/>
    </location>
</feature>
<comment type="caution">
    <text evidence="10">The sequence shown here is derived from an EMBL/GenBank/DDBJ whole genome shotgun (WGS) entry which is preliminary data.</text>
</comment>
<keyword evidence="11" id="KW-1185">Reference proteome</keyword>
<feature type="domain" description="Cation-transporting P-type ATPase N-terminal" evidence="9">
    <location>
        <begin position="14"/>
        <end position="88"/>
    </location>
</feature>
<dbReference type="PRINTS" id="PR00120">
    <property type="entry name" value="HATPASE"/>
</dbReference>
<evidence type="ECO:0000256" key="6">
    <source>
        <dbReference type="ARBA" id="ARBA00022989"/>
    </source>
</evidence>
<evidence type="ECO:0000256" key="8">
    <source>
        <dbReference type="SAM" id="Phobius"/>
    </source>
</evidence>
<proteinExistence type="predicted"/>
<evidence type="ECO:0000256" key="4">
    <source>
        <dbReference type="ARBA" id="ARBA00022840"/>
    </source>
</evidence>
<dbReference type="Gene3D" id="3.40.1110.10">
    <property type="entry name" value="Calcium-transporting ATPase, cytoplasmic domain N"/>
    <property type="match status" value="1"/>
</dbReference>
<reference evidence="10 11" key="1">
    <citation type="journal article" date="2017" name="Int. J. Syst. Evol. Microbiol.">
        <title>Marinicauda algicola sp. nov., isolated from a marine red alga Rhodosorus marinus.</title>
        <authorList>
            <person name="Jeong S.E."/>
            <person name="Jeon S.H."/>
            <person name="Chun B.H."/>
            <person name="Kim D.W."/>
            <person name="Jeon C.O."/>
        </authorList>
    </citation>
    <scope>NUCLEOTIDE SEQUENCE [LARGE SCALE GENOMIC DNA]</scope>
    <source>
        <strain evidence="10 11">JCM 31718</strain>
    </source>
</reference>
<dbReference type="EMBL" id="SRXW01000001">
    <property type="protein sequence ID" value="TGY89811.1"/>
    <property type="molecule type" value="Genomic_DNA"/>
</dbReference>
<dbReference type="Pfam" id="PF00690">
    <property type="entry name" value="Cation_ATPase_N"/>
    <property type="match status" value="1"/>
</dbReference>
<dbReference type="InterPro" id="IPR023299">
    <property type="entry name" value="ATPase_P-typ_cyto_dom_N"/>
</dbReference>
<dbReference type="GO" id="GO:0016020">
    <property type="term" value="C:membrane"/>
    <property type="evidence" value="ECO:0007669"/>
    <property type="project" value="UniProtKB-SubCell"/>
</dbReference>
<feature type="transmembrane region" description="Helical" evidence="8">
    <location>
        <begin position="779"/>
        <end position="799"/>
    </location>
</feature>
<keyword evidence="3" id="KW-0547">Nucleotide-binding</keyword>
<keyword evidence="7 8" id="KW-0472">Membrane</keyword>
<evidence type="ECO:0000256" key="5">
    <source>
        <dbReference type="ARBA" id="ARBA00022967"/>
    </source>
</evidence>
<dbReference type="Proteomes" id="UP000308054">
    <property type="component" value="Unassembled WGS sequence"/>
</dbReference>
<evidence type="ECO:0000256" key="7">
    <source>
        <dbReference type="ARBA" id="ARBA00023136"/>
    </source>
</evidence>
<dbReference type="PRINTS" id="PR00119">
    <property type="entry name" value="CATATPASE"/>
</dbReference>
<feature type="transmembrane region" description="Helical" evidence="8">
    <location>
        <begin position="710"/>
        <end position="730"/>
    </location>
</feature>
<feature type="transmembrane region" description="Helical" evidence="8">
    <location>
        <begin position="680"/>
        <end position="704"/>
    </location>
</feature>
<dbReference type="SFLD" id="SFLDS00003">
    <property type="entry name" value="Haloacid_Dehalogenase"/>
    <property type="match status" value="1"/>
</dbReference>
<comment type="subcellular location">
    <subcellularLocation>
        <location evidence="1">Membrane</location>
        <topology evidence="1">Multi-pass membrane protein</topology>
    </subcellularLocation>
</comment>
<dbReference type="Gene3D" id="3.40.50.1000">
    <property type="entry name" value="HAD superfamily/HAD-like"/>
    <property type="match status" value="1"/>
</dbReference>
<dbReference type="InterPro" id="IPR036412">
    <property type="entry name" value="HAD-like_sf"/>
</dbReference>
<dbReference type="PROSITE" id="PS00154">
    <property type="entry name" value="ATPASE_E1_E2"/>
    <property type="match status" value="1"/>
</dbReference>
<dbReference type="GO" id="GO:0016887">
    <property type="term" value="F:ATP hydrolysis activity"/>
    <property type="evidence" value="ECO:0007669"/>
    <property type="project" value="InterPro"/>
</dbReference>
<dbReference type="GO" id="GO:0005524">
    <property type="term" value="F:ATP binding"/>
    <property type="evidence" value="ECO:0007669"/>
    <property type="project" value="UniProtKB-KW"/>
</dbReference>
<dbReference type="SFLD" id="SFLDF00027">
    <property type="entry name" value="p-type_atpase"/>
    <property type="match status" value="1"/>
</dbReference>
<keyword evidence="6 8" id="KW-1133">Transmembrane helix</keyword>
<dbReference type="Pfam" id="PF00689">
    <property type="entry name" value="Cation_ATPase_C"/>
    <property type="match status" value="1"/>
</dbReference>
<dbReference type="OrthoDB" id="9807843at2"/>
<dbReference type="PANTHER" id="PTHR42861">
    <property type="entry name" value="CALCIUM-TRANSPORTING ATPASE"/>
    <property type="match status" value="1"/>
</dbReference>
<dbReference type="InterPro" id="IPR023298">
    <property type="entry name" value="ATPase_P-typ_TM_dom_sf"/>
</dbReference>
<feature type="transmembrane region" description="Helical" evidence="8">
    <location>
        <begin position="286"/>
        <end position="313"/>
    </location>
</feature>
<dbReference type="SFLD" id="SFLDG00002">
    <property type="entry name" value="C1.7:_P-type_atpase_like"/>
    <property type="match status" value="1"/>
</dbReference>
<dbReference type="InterPro" id="IPR018303">
    <property type="entry name" value="ATPase_P-typ_P_site"/>
</dbReference>
<evidence type="ECO:0000313" key="10">
    <source>
        <dbReference type="EMBL" id="TGY89811.1"/>
    </source>
</evidence>
<dbReference type="InterPro" id="IPR059000">
    <property type="entry name" value="ATPase_P-type_domA"/>
</dbReference>
<dbReference type="InterPro" id="IPR008250">
    <property type="entry name" value="ATPase_P-typ_transduc_dom_A_sf"/>
</dbReference>
<dbReference type="AlphaFoldDB" id="A0A4S2H384"/>
<dbReference type="SUPFAM" id="SSF81665">
    <property type="entry name" value="Calcium ATPase, transmembrane domain M"/>
    <property type="match status" value="1"/>
</dbReference>
<evidence type="ECO:0000256" key="3">
    <source>
        <dbReference type="ARBA" id="ARBA00022741"/>
    </source>
</evidence>
<dbReference type="InterPro" id="IPR023214">
    <property type="entry name" value="HAD_sf"/>
</dbReference>
<evidence type="ECO:0000256" key="2">
    <source>
        <dbReference type="ARBA" id="ARBA00022692"/>
    </source>
</evidence>
<accession>A0A4S2H384</accession>
<organism evidence="10 11">
    <name type="scientific">Marinicauda algicola</name>
    <dbReference type="NCBI Taxonomy" id="2029849"/>
    <lineage>
        <taxon>Bacteria</taxon>
        <taxon>Pseudomonadati</taxon>
        <taxon>Pseudomonadota</taxon>
        <taxon>Alphaproteobacteria</taxon>
        <taxon>Maricaulales</taxon>
        <taxon>Maricaulaceae</taxon>
        <taxon>Marinicauda</taxon>
    </lineage>
</organism>
<dbReference type="InterPro" id="IPR006068">
    <property type="entry name" value="ATPase_P-typ_cation-transptr_C"/>
</dbReference>
<dbReference type="SUPFAM" id="SSF81653">
    <property type="entry name" value="Calcium ATPase, transduction domain A"/>
    <property type="match status" value="1"/>
</dbReference>
<dbReference type="Pfam" id="PF00122">
    <property type="entry name" value="E1-E2_ATPase"/>
    <property type="match status" value="1"/>
</dbReference>
<evidence type="ECO:0000256" key="1">
    <source>
        <dbReference type="ARBA" id="ARBA00004141"/>
    </source>
</evidence>
<gene>
    <name evidence="10" type="ORF">E5163_01330</name>
</gene>
<dbReference type="Gene3D" id="1.20.1110.10">
    <property type="entry name" value="Calcium-transporting ATPase, transmembrane domain"/>
    <property type="match status" value="1"/>
</dbReference>
<feature type="transmembrane region" description="Helical" evidence="8">
    <location>
        <begin position="92"/>
        <end position="108"/>
    </location>
</feature>
<evidence type="ECO:0000313" key="11">
    <source>
        <dbReference type="Proteomes" id="UP000308054"/>
    </source>
</evidence>
<dbReference type="InterPro" id="IPR001757">
    <property type="entry name" value="P_typ_ATPase"/>
</dbReference>
<dbReference type="SUPFAM" id="SSF56784">
    <property type="entry name" value="HAD-like"/>
    <property type="match status" value="1"/>
</dbReference>
<dbReference type="RefSeq" id="WP_135994308.1">
    <property type="nucleotide sequence ID" value="NZ_CP071057.1"/>
</dbReference>
<feature type="transmembrane region" description="Helical" evidence="8">
    <location>
        <begin position="811"/>
        <end position="836"/>
    </location>
</feature>
<feature type="transmembrane region" description="Helical" evidence="8">
    <location>
        <begin position="751"/>
        <end position="773"/>
    </location>
</feature>
<dbReference type="SUPFAM" id="SSF81660">
    <property type="entry name" value="Metal cation-transporting ATPase, ATP-binding domain N"/>
    <property type="match status" value="1"/>
</dbReference>
<name>A0A4S2H384_9PROT</name>